<proteinExistence type="predicted"/>
<reference evidence="3" key="1">
    <citation type="submission" date="2023-06" db="EMBL/GenBank/DDBJ databases">
        <title>Survivors Of The Sea: Transcriptome response of Skeletonema marinoi to long-term dormancy.</title>
        <authorList>
            <person name="Pinder M.I.M."/>
            <person name="Kourtchenko O."/>
            <person name="Robertson E.K."/>
            <person name="Larsson T."/>
            <person name="Maumus F."/>
            <person name="Osuna-Cruz C.M."/>
            <person name="Vancaester E."/>
            <person name="Stenow R."/>
            <person name="Vandepoele K."/>
            <person name="Ploug H."/>
            <person name="Bruchert V."/>
            <person name="Godhe A."/>
            <person name="Topel M."/>
        </authorList>
    </citation>
    <scope>NUCLEOTIDE SEQUENCE</scope>
    <source>
        <strain evidence="3">R05AC</strain>
    </source>
</reference>
<keyword evidence="2" id="KW-0812">Transmembrane</keyword>
<dbReference type="Proteomes" id="UP001224775">
    <property type="component" value="Unassembled WGS sequence"/>
</dbReference>
<feature type="compositionally biased region" description="Basic and acidic residues" evidence="1">
    <location>
        <begin position="13"/>
        <end position="26"/>
    </location>
</feature>
<feature type="region of interest" description="Disordered" evidence="1">
    <location>
        <begin position="1"/>
        <end position="36"/>
    </location>
</feature>
<comment type="caution">
    <text evidence="3">The sequence shown here is derived from an EMBL/GenBank/DDBJ whole genome shotgun (WGS) entry which is preliminary data.</text>
</comment>
<keyword evidence="4" id="KW-1185">Reference proteome</keyword>
<name>A0AAD8Y226_9STRA</name>
<feature type="transmembrane region" description="Helical" evidence="2">
    <location>
        <begin position="113"/>
        <end position="136"/>
    </location>
</feature>
<keyword evidence="2" id="KW-0472">Membrane</keyword>
<keyword evidence="2" id="KW-1133">Transmembrane helix</keyword>
<feature type="transmembrane region" description="Helical" evidence="2">
    <location>
        <begin position="216"/>
        <end position="235"/>
    </location>
</feature>
<evidence type="ECO:0000256" key="2">
    <source>
        <dbReference type="SAM" id="Phobius"/>
    </source>
</evidence>
<dbReference type="EMBL" id="JATAAI010000025">
    <property type="protein sequence ID" value="KAK1737416.1"/>
    <property type="molecule type" value="Genomic_DNA"/>
</dbReference>
<accession>A0AAD8Y226</accession>
<dbReference type="InterPro" id="IPR021369">
    <property type="entry name" value="DUF2985"/>
</dbReference>
<sequence length="323" mass="37188">MDITNGDVAATQQHHDATKRSDHDDSSSNQNQSIHDDDVSVSSIIALSELDPPPSRSEILRDKWLESLSGKIHFWVGVTVMALIIIDGAFFFFLLVGAQNMCTPRTNCNPRNWWYNFSIQFLNVLFTYLATVSLPWRLSNTAHLFNGSGKHNRRSSDAGLDLYGRPTEKIWYHISQSRRRIIVFFLILNSLTQYANQATRIIYYSFELQNVFPGTLWTNLFFMLSMMCAAVAGVLQIHAEMGLRKVHPERFPPTLFETLGEYLTKVRNIRRRTREEGGDEEEPTRDGDVEEDRRKLERGRSFFVRNINSFFSNVEPSLGLWGL</sequence>
<organism evidence="3 4">
    <name type="scientific">Skeletonema marinoi</name>
    <dbReference type="NCBI Taxonomy" id="267567"/>
    <lineage>
        <taxon>Eukaryota</taxon>
        <taxon>Sar</taxon>
        <taxon>Stramenopiles</taxon>
        <taxon>Ochrophyta</taxon>
        <taxon>Bacillariophyta</taxon>
        <taxon>Coscinodiscophyceae</taxon>
        <taxon>Thalassiosirophycidae</taxon>
        <taxon>Thalassiosirales</taxon>
        <taxon>Skeletonemataceae</taxon>
        <taxon>Skeletonema</taxon>
        <taxon>Skeletonema marinoi-dohrnii complex</taxon>
    </lineage>
</organism>
<evidence type="ECO:0000256" key="1">
    <source>
        <dbReference type="SAM" id="MobiDB-lite"/>
    </source>
</evidence>
<dbReference type="Pfam" id="PF11204">
    <property type="entry name" value="DUF2985"/>
    <property type="match status" value="1"/>
</dbReference>
<feature type="region of interest" description="Disordered" evidence="1">
    <location>
        <begin position="272"/>
        <end position="292"/>
    </location>
</feature>
<evidence type="ECO:0000313" key="4">
    <source>
        <dbReference type="Proteomes" id="UP001224775"/>
    </source>
</evidence>
<dbReference type="AlphaFoldDB" id="A0AAD8Y226"/>
<protein>
    <submittedName>
        <fullName evidence="3">Uncharacterized protein</fullName>
    </submittedName>
</protein>
<gene>
    <name evidence="3" type="ORF">QTG54_011702</name>
</gene>
<evidence type="ECO:0000313" key="3">
    <source>
        <dbReference type="EMBL" id="KAK1737416.1"/>
    </source>
</evidence>
<feature type="transmembrane region" description="Helical" evidence="2">
    <location>
        <begin position="72"/>
        <end position="93"/>
    </location>
</feature>